<keyword evidence="4" id="KW-0732">Signal</keyword>
<keyword evidence="3" id="KW-0964">Secreted</keyword>
<keyword evidence="5" id="KW-0027">Amidation</keyword>
<proteinExistence type="inferred from homology"/>
<evidence type="ECO:0000256" key="5">
    <source>
        <dbReference type="ARBA" id="ARBA00022815"/>
    </source>
</evidence>
<reference evidence="7" key="2">
    <citation type="submission" date="2025-08" db="UniProtKB">
        <authorList>
            <consortium name="Ensembl"/>
        </authorList>
    </citation>
    <scope>IDENTIFICATION</scope>
</reference>
<comment type="similarity">
    <text evidence="2">Belongs to the FARP (FMRFamide related peptide) family.</text>
</comment>
<dbReference type="Proteomes" id="UP000472263">
    <property type="component" value="Chromosome 11"/>
</dbReference>
<dbReference type="GeneTree" id="ENSGT01030000234992"/>
<keyword evidence="8" id="KW-1185">Reference proteome</keyword>
<evidence type="ECO:0000313" key="8">
    <source>
        <dbReference type="Proteomes" id="UP000472263"/>
    </source>
</evidence>
<evidence type="ECO:0000256" key="1">
    <source>
        <dbReference type="ARBA" id="ARBA00004613"/>
    </source>
</evidence>
<keyword evidence="6" id="KW-0527">Neuropeptide</keyword>
<dbReference type="GO" id="GO:0032277">
    <property type="term" value="P:negative regulation of gonadotropin secretion"/>
    <property type="evidence" value="ECO:0007669"/>
    <property type="project" value="TreeGrafter"/>
</dbReference>
<evidence type="ECO:0000313" key="7">
    <source>
        <dbReference type="Ensembl" id="ENSMMDP00005051005.1"/>
    </source>
</evidence>
<dbReference type="Ensembl" id="ENSMMDT00005052010.1">
    <property type="protein sequence ID" value="ENSMMDP00005051005.1"/>
    <property type="gene ID" value="ENSMMDG00005023084.1"/>
</dbReference>
<evidence type="ECO:0000256" key="6">
    <source>
        <dbReference type="ARBA" id="ARBA00023320"/>
    </source>
</evidence>
<reference evidence="7" key="1">
    <citation type="submission" date="2019-06" db="EMBL/GenBank/DDBJ databases">
        <authorList>
            <consortium name="Wellcome Sanger Institute Data Sharing"/>
        </authorList>
    </citation>
    <scope>NUCLEOTIDE SEQUENCE [LARGE SCALE GENOMIC DNA]</scope>
</reference>
<dbReference type="GO" id="GO:0007218">
    <property type="term" value="P:neuropeptide signaling pathway"/>
    <property type="evidence" value="ECO:0007669"/>
    <property type="project" value="UniProtKB-KW"/>
</dbReference>
<evidence type="ECO:0000256" key="2">
    <source>
        <dbReference type="ARBA" id="ARBA00006356"/>
    </source>
</evidence>
<evidence type="ECO:0000256" key="3">
    <source>
        <dbReference type="ARBA" id="ARBA00022525"/>
    </source>
</evidence>
<dbReference type="PANTHER" id="PTHR14403:SF6">
    <property type="entry name" value="PRO-FMRFAMIDE-RELATED NEUROPEPTIDE VF"/>
    <property type="match status" value="1"/>
</dbReference>
<dbReference type="GO" id="GO:0005102">
    <property type="term" value="F:signaling receptor binding"/>
    <property type="evidence" value="ECO:0007669"/>
    <property type="project" value="TreeGrafter"/>
</dbReference>
<dbReference type="PANTHER" id="PTHR14403">
    <property type="entry name" value="RFAMIDE PEPTIDE GONADOTROPIN INHIBITORY HORMONE"/>
    <property type="match status" value="1"/>
</dbReference>
<comment type="subcellular location">
    <subcellularLocation>
        <location evidence="1">Secreted</location>
    </subcellularLocation>
</comment>
<accession>A0A668A848</accession>
<organism evidence="7 8">
    <name type="scientific">Myripristis murdjan</name>
    <name type="common">pinecone soldierfish</name>
    <dbReference type="NCBI Taxonomy" id="586833"/>
    <lineage>
        <taxon>Eukaryota</taxon>
        <taxon>Metazoa</taxon>
        <taxon>Chordata</taxon>
        <taxon>Craniata</taxon>
        <taxon>Vertebrata</taxon>
        <taxon>Euteleostomi</taxon>
        <taxon>Actinopterygii</taxon>
        <taxon>Neopterygii</taxon>
        <taxon>Teleostei</taxon>
        <taxon>Neoteleostei</taxon>
        <taxon>Acanthomorphata</taxon>
        <taxon>Holocentriformes</taxon>
        <taxon>Holocentridae</taxon>
        <taxon>Myripristis</taxon>
    </lineage>
</organism>
<dbReference type="AlphaFoldDB" id="A0A668A848"/>
<name>A0A668A848_9TELE</name>
<dbReference type="InterPro" id="IPR026297">
    <property type="entry name" value="FMRFamide-related/fGRP"/>
</dbReference>
<evidence type="ECO:0000256" key="4">
    <source>
        <dbReference type="ARBA" id="ARBA00022729"/>
    </source>
</evidence>
<dbReference type="InParanoid" id="A0A668A848"/>
<sequence length="166" mass="19068">TYLTTFSQVSHCTLGEIKASIDGKIWNYNTSNGIRRSLDFENFNIHVAPTSSKISLPTMVRLYPPTAKPLHMHANLPLRFGREYDSDDDRLPKSSPNLPQRFGRSWEVIRMCAECPDVEESSLPTLPQRFGRSSLSWSLFRTLASDWPLNTDWYSSSEENDMHENL</sequence>
<dbReference type="GO" id="GO:0005576">
    <property type="term" value="C:extracellular region"/>
    <property type="evidence" value="ECO:0007669"/>
    <property type="project" value="UniProtKB-SubCell"/>
</dbReference>
<protein>
    <submittedName>
        <fullName evidence="7">Uncharacterized protein</fullName>
    </submittedName>
</protein>
<reference evidence="7" key="3">
    <citation type="submission" date="2025-09" db="UniProtKB">
        <authorList>
            <consortium name="Ensembl"/>
        </authorList>
    </citation>
    <scope>IDENTIFICATION</scope>
</reference>